<comment type="caution">
    <text evidence="1">The sequence shown here is derived from an EMBL/GenBank/DDBJ whole genome shotgun (WGS) entry which is preliminary data.</text>
</comment>
<dbReference type="Proteomes" id="UP000821845">
    <property type="component" value="Chromosome 3"/>
</dbReference>
<dbReference type="EMBL" id="CM023483">
    <property type="protein sequence ID" value="KAH6935715.1"/>
    <property type="molecule type" value="Genomic_DNA"/>
</dbReference>
<accession>A0ACB7SM63</accession>
<evidence type="ECO:0000313" key="1">
    <source>
        <dbReference type="EMBL" id="KAH6935715.1"/>
    </source>
</evidence>
<organism evidence="1 2">
    <name type="scientific">Hyalomma asiaticum</name>
    <name type="common">Tick</name>
    <dbReference type="NCBI Taxonomy" id="266040"/>
    <lineage>
        <taxon>Eukaryota</taxon>
        <taxon>Metazoa</taxon>
        <taxon>Ecdysozoa</taxon>
        <taxon>Arthropoda</taxon>
        <taxon>Chelicerata</taxon>
        <taxon>Arachnida</taxon>
        <taxon>Acari</taxon>
        <taxon>Parasitiformes</taxon>
        <taxon>Ixodida</taxon>
        <taxon>Ixodoidea</taxon>
        <taxon>Ixodidae</taxon>
        <taxon>Hyalomminae</taxon>
        <taxon>Hyalomma</taxon>
    </lineage>
</organism>
<protein>
    <submittedName>
        <fullName evidence="1">Uncharacterized protein</fullName>
    </submittedName>
</protein>
<proteinExistence type="predicted"/>
<name>A0ACB7SM63_HYAAI</name>
<evidence type="ECO:0000313" key="2">
    <source>
        <dbReference type="Proteomes" id="UP000821845"/>
    </source>
</evidence>
<reference evidence="1" key="1">
    <citation type="submission" date="2020-05" db="EMBL/GenBank/DDBJ databases">
        <title>Large-scale comparative analyses of tick genomes elucidate their genetic diversity and vector capacities.</title>
        <authorList>
            <person name="Jia N."/>
            <person name="Wang J."/>
            <person name="Shi W."/>
            <person name="Du L."/>
            <person name="Sun Y."/>
            <person name="Zhan W."/>
            <person name="Jiang J."/>
            <person name="Wang Q."/>
            <person name="Zhang B."/>
            <person name="Ji P."/>
            <person name="Sakyi L.B."/>
            <person name="Cui X."/>
            <person name="Yuan T."/>
            <person name="Jiang B."/>
            <person name="Yang W."/>
            <person name="Lam T.T.-Y."/>
            <person name="Chang Q."/>
            <person name="Ding S."/>
            <person name="Wang X."/>
            <person name="Zhu J."/>
            <person name="Ruan X."/>
            <person name="Zhao L."/>
            <person name="Wei J."/>
            <person name="Que T."/>
            <person name="Du C."/>
            <person name="Cheng J."/>
            <person name="Dai P."/>
            <person name="Han X."/>
            <person name="Huang E."/>
            <person name="Gao Y."/>
            <person name="Liu J."/>
            <person name="Shao H."/>
            <person name="Ye R."/>
            <person name="Li L."/>
            <person name="Wei W."/>
            <person name="Wang X."/>
            <person name="Wang C."/>
            <person name="Yang T."/>
            <person name="Huo Q."/>
            <person name="Li W."/>
            <person name="Guo W."/>
            <person name="Chen H."/>
            <person name="Zhou L."/>
            <person name="Ni X."/>
            <person name="Tian J."/>
            <person name="Zhou Y."/>
            <person name="Sheng Y."/>
            <person name="Liu T."/>
            <person name="Pan Y."/>
            <person name="Xia L."/>
            <person name="Li J."/>
            <person name="Zhao F."/>
            <person name="Cao W."/>
        </authorList>
    </citation>
    <scope>NUCLEOTIDE SEQUENCE</scope>
    <source>
        <strain evidence="1">Hyas-2018</strain>
    </source>
</reference>
<keyword evidence="2" id="KW-1185">Reference proteome</keyword>
<gene>
    <name evidence="1" type="ORF">HPB50_008384</name>
</gene>
<sequence>MHCFNREGSRFVDQVRRLCHRKELGHGLRYLYHAFHELPPWTVLAADGLQPSFEGVEMLALRHRRLRTSANRWNQQNQ</sequence>